<dbReference type="EMBL" id="CACRXK020011727">
    <property type="protein sequence ID" value="CAB4021947.1"/>
    <property type="molecule type" value="Genomic_DNA"/>
</dbReference>
<name>A0A7D9J4Q1_PARCT</name>
<keyword evidence="2" id="KW-1185">Reference proteome</keyword>
<dbReference type="OrthoDB" id="5983298at2759"/>
<proteinExistence type="predicted"/>
<dbReference type="AlphaFoldDB" id="A0A7D9J4Q1"/>
<evidence type="ECO:0000313" key="1">
    <source>
        <dbReference type="EMBL" id="CAB4021947.1"/>
    </source>
</evidence>
<protein>
    <submittedName>
        <fullName evidence="1">Uncharacterized protein</fullName>
    </submittedName>
</protein>
<comment type="caution">
    <text evidence="1">The sequence shown here is derived from an EMBL/GenBank/DDBJ whole genome shotgun (WGS) entry which is preliminary data.</text>
</comment>
<organism evidence="1 2">
    <name type="scientific">Paramuricea clavata</name>
    <name type="common">Red gorgonian</name>
    <name type="synonym">Violescent sea-whip</name>
    <dbReference type="NCBI Taxonomy" id="317549"/>
    <lineage>
        <taxon>Eukaryota</taxon>
        <taxon>Metazoa</taxon>
        <taxon>Cnidaria</taxon>
        <taxon>Anthozoa</taxon>
        <taxon>Octocorallia</taxon>
        <taxon>Malacalcyonacea</taxon>
        <taxon>Plexauridae</taxon>
        <taxon>Paramuricea</taxon>
    </lineage>
</organism>
<evidence type="ECO:0000313" key="2">
    <source>
        <dbReference type="Proteomes" id="UP001152795"/>
    </source>
</evidence>
<sequence>MESFINFEGCLNDDWLANPAVSNFNDGYQVGSNVDITIVDSGAESICQHNNTYTKWKMPTSGGSQNGGENSNSSPWVVTLKVLRPVQVTSLSAWVQFVEQDELIQVPVQNGRSVQNVDGNLVEDSFTISLQEVLDMCTEETGGALIKLILYFGQLEIASYDVCQFEIKELQVDVQVSEEEYKDGGTIGIRQKKQMVTGPHKGRCQRLERKDLNFFLKTNIALDQVTLRGYVRRVNDMAMFGKQKAVTGETEIPLTFLRSSMQGANDPGALINYVHSFTADLDPDKFYLDHPGKELYTSDKTTPENNIFIYGLRISVGRQSFVKEVYQFKTKSKEYSLSKHQYISAMELEATRAHIRDLKIQKLTTVRGDIAYSWELMNADTAGRYEEGDVVGIFPNKKKPNDKTYLDLLTPNNYKEAIIAGVITRSYYIAANSQEDDHEHPCEKICMVGKISIKVSGPVKHGDFIYASNKLPGVGVTEEQLIADKGDRREKRLLGYSLETSAKSDVKLVSCVVSILLSINNDQVERLLSKMEESMSENFERKIDEFRDDVDIKMDGMSQIVNTTQNYVATKRREISRRTCRVCSAIISFFVLGILSSYFFLSPTSPYIKWECRRDSLPGTITFRIDNKDDDNFVRMEGILFDVVDLRHKIGVDFALKKNFTGSYYLNLRKCKRDNLRKVLGWFSNPPVYSRAQVFAASCDCGEVFHYHQYLSWVQYSPVFNCHCDGDKASQCNQTTAEERKCFEISD</sequence>
<accession>A0A7D9J4Q1</accession>
<dbReference type="Proteomes" id="UP001152795">
    <property type="component" value="Unassembled WGS sequence"/>
</dbReference>
<gene>
    <name evidence="1" type="ORF">PACLA_8A001875</name>
</gene>
<reference evidence="1" key="1">
    <citation type="submission" date="2020-04" db="EMBL/GenBank/DDBJ databases">
        <authorList>
            <person name="Alioto T."/>
            <person name="Alioto T."/>
            <person name="Gomez Garrido J."/>
        </authorList>
    </citation>
    <scope>NUCLEOTIDE SEQUENCE</scope>
    <source>
        <strain evidence="1">A484AB</strain>
    </source>
</reference>